<dbReference type="AlphaFoldDB" id="A0A1D3D606"/>
<gene>
    <name evidence="2" type="ORF">cyc_01792</name>
</gene>
<feature type="region of interest" description="Disordered" evidence="1">
    <location>
        <begin position="219"/>
        <end position="257"/>
    </location>
</feature>
<dbReference type="Proteomes" id="UP000095192">
    <property type="component" value="Unassembled WGS sequence"/>
</dbReference>
<accession>A0A1D3D606</accession>
<dbReference type="VEuPathDB" id="ToxoDB:LOC34618740"/>
<name>A0A1D3D606_9EIME</name>
<evidence type="ECO:0000313" key="2">
    <source>
        <dbReference type="EMBL" id="OEH78870.1"/>
    </source>
</evidence>
<reference evidence="2 3" key="1">
    <citation type="journal article" date="2016" name="BMC Genomics">
        <title>Comparative genomics reveals Cyclospora cayetanensis possesses coccidia-like metabolism and invasion components but unique surface antigens.</title>
        <authorList>
            <person name="Liu S."/>
            <person name="Wang L."/>
            <person name="Zheng H."/>
            <person name="Xu Z."/>
            <person name="Roellig D.M."/>
            <person name="Li N."/>
            <person name="Frace M.A."/>
            <person name="Tang K."/>
            <person name="Arrowood M.J."/>
            <person name="Moss D.M."/>
            <person name="Zhang L."/>
            <person name="Feng Y."/>
            <person name="Xiao L."/>
        </authorList>
    </citation>
    <scope>NUCLEOTIDE SEQUENCE [LARGE SCALE GENOMIC DNA]</scope>
    <source>
        <strain evidence="2 3">CHN_HEN01</strain>
    </source>
</reference>
<protein>
    <submittedName>
        <fullName evidence="2">Uncharacterized protein</fullName>
    </submittedName>
</protein>
<feature type="compositionally biased region" description="Polar residues" evidence="1">
    <location>
        <begin position="76"/>
        <end position="91"/>
    </location>
</feature>
<sequence>MGAASALLVLRERRSDPRQLLLSAAASLWELAAHGAQRKPCLVRWRAADTGGAAGEERSLLQSLSSRGAAGFVRAPSTQIDGSPLRSQPPGSSEIGRGSVRSPLRQHGGSPEFALEVAAEAVVSWNADIAEVHKLIQELFRRRYGGASKKNLLSAFLRRGGGRGGWKCPSQVLPLQWLAGDLFAITGILRVPSSLCGGETPFEASQCASLSAAGAAGERHTTDFELLPPPRRVGGGESGSSGARWGPPQGPPQGPLSARWVFELPAVEGPSVPLADDFVRLGAPRAASLSSAGSGLLLRSALAAYFMVKGAPPRAPAGAPSRAPLGAPLGAPPTTALDPHVSAALETLRRPSEAPEDSDGEGSFSDLNSPLGGPPQSPGGPPPPVGANASEDLPEQAGSCSTPKQEAALLLLETGRHGQTRQEEASYPHLGARKTNS</sequence>
<evidence type="ECO:0000256" key="1">
    <source>
        <dbReference type="SAM" id="MobiDB-lite"/>
    </source>
</evidence>
<keyword evidence="3" id="KW-1185">Reference proteome</keyword>
<proteinExistence type="predicted"/>
<feature type="region of interest" description="Disordered" evidence="1">
    <location>
        <begin position="313"/>
        <end position="437"/>
    </location>
</feature>
<feature type="compositionally biased region" description="Pro residues" evidence="1">
    <location>
        <begin position="372"/>
        <end position="385"/>
    </location>
</feature>
<feature type="compositionally biased region" description="Basic and acidic residues" evidence="1">
    <location>
        <begin position="414"/>
        <end position="426"/>
    </location>
</feature>
<dbReference type="InParanoid" id="A0A1D3D606"/>
<dbReference type="VEuPathDB" id="ToxoDB:cyc_01792"/>
<dbReference type="EMBL" id="JROU02000593">
    <property type="protein sequence ID" value="OEH78870.1"/>
    <property type="molecule type" value="Genomic_DNA"/>
</dbReference>
<organism evidence="2 3">
    <name type="scientific">Cyclospora cayetanensis</name>
    <dbReference type="NCBI Taxonomy" id="88456"/>
    <lineage>
        <taxon>Eukaryota</taxon>
        <taxon>Sar</taxon>
        <taxon>Alveolata</taxon>
        <taxon>Apicomplexa</taxon>
        <taxon>Conoidasida</taxon>
        <taxon>Coccidia</taxon>
        <taxon>Eucoccidiorida</taxon>
        <taxon>Eimeriorina</taxon>
        <taxon>Eimeriidae</taxon>
        <taxon>Cyclospora</taxon>
    </lineage>
</organism>
<feature type="compositionally biased region" description="Low complexity" evidence="1">
    <location>
        <begin position="313"/>
        <end position="336"/>
    </location>
</feature>
<evidence type="ECO:0000313" key="3">
    <source>
        <dbReference type="Proteomes" id="UP000095192"/>
    </source>
</evidence>
<feature type="region of interest" description="Disordered" evidence="1">
    <location>
        <begin position="75"/>
        <end position="107"/>
    </location>
</feature>
<comment type="caution">
    <text evidence="2">The sequence shown here is derived from an EMBL/GenBank/DDBJ whole genome shotgun (WGS) entry which is preliminary data.</text>
</comment>